<organism evidence="8 9">
    <name type="scientific">Paenibacillus azoreducens</name>
    <dbReference type="NCBI Taxonomy" id="116718"/>
    <lineage>
        <taxon>Bacteria</taxon>
        <taxon>Bacillati</taxon>
        <taxon>Bacillota</taxon>
        <taxon>Bacilli</taxon>
        <taxon>Bacillales</taxon>
        <taxon>Paenibacillaceae</taxon>
        <taxon>Paenibacillus</taxon>
    </lineage>
</organism>
<reference evidence="8 9" key="1">
    <citation type="submission" date="2021-03" db="EMBL/GenBank/DDBJ databases">
        <title>Antimicrobial resistance genes in bacteria isolated from Japanese honey, and their potential for conferring macrolide and lincosamide resistance in the American foulbrood pathogen Paenibacillus larvae.</title>
        <authorList>
            <person name="Okamoto M."/>
            <person name="Kumagai M."/>
            <person name="Kanamori H."/>
            <person name="Takamatsu D."/>
        </authorList>
    </citation>
    <scope>NUCLEOTIDE SEQUENCE [LARGE SCALE GENOMIC DNA]</scope>
    <source>
        <strain evidence="8 9">J34TS1</strain>
    </source>
</reference>
<dbReference type="AlphaFoldDB" id="A0A919YG74"/>
<dbReference type="EMBL" id="BORT01000016">
    <property type="protein sequence ID" value="GIO48723.1"/>
    <property type="molecule type" value="Genomic_DNA"/>
</dbReference>
<evidence type="ECO:0000256" key="6">
    <source>
        <dbReference type="ARBA" id="ARBA00023136"/>
    </source>
</evidence>
<keyword evidence="3" id="KW-1003">Cell membrane</keyword>
<comment type="subcellular location">
    <subcellularLocation>
        <location evidence="1">Cell membrane</location>
        <topology evidence="1">Multi-pass membrane protein</topology>
    </subcellularLocation>
</comment>
<keyword evidence="9" id="KW-1185">Reference proteome</keyword>
<dbReference type="RefSeq" id="WP_212979354.1">
    <property type="nucleotide sequence ID" value="NZ_AP025343.1"/>
</dbReference>
<feature type="transmembrane region" description="Helical" evidence="7">
    <location>
        <begin position="74"/>
        <end position="93"/>
    </location>
</feature>
<comment type="caution">
    <text evidence="8">The sequence shown here is derived from an EMBL/GenBank/DDBJ whole genome shotgun (WGS) entry which is preliminary data.</text>
</comment>
<evidence type="ECO:0000313" key="9">
    <source>
        <dbReference type="Proteomes" id="UP000682811"/>
    </source>
</evidence>
<dbReference type="PANTHER" id="PTHR33452:SF1">
    <property type="entry name" value="INNER MEMBRANE PROTEIN YPHA-RELATED"/>
    <property type="match status" value="1"/>
</dbReference>
<dbReference type="InterPro" id="IPR051907">
    <property type="entry name" value="DoxX-like_oxidoreductase"/>
</dbReference>
<dbReference type="InterPro" id="IPR032808">
    <property type="entry name" value="DoxX"/>
</dbReference>
<comment type="similarity">
    <text evidence="2">Belongs to the DoxX family.</text>
</comment>
<dbReference type="GO" id="GO:0005886">
    <property type="term" value="C:plasma membrane"/>
    <property type="evidence" value="ECO:0007669"/>
    <property type="project" value="UniProtKB-SubCell"/>
</dbReference>
<accession>A0A919YG74</accession>
<keyword evidence="5 7" id="KW-1133">Transmembrane helix</keyword>
<sequence>MIKHTWVQTLLRVVLGVIFMAHGISKFQMGLVNVEGWFSSIGVPGFMAYVAAIIELVGGAMLILGLFTRVVSALFVVLMLGAIVTVKLSVGLLGNNETAGYELDLALMMISVYLLAEGPGSLSVDRFIFKKRSVQ</sequence>
<evidence type="ECO:0000256" key="5">
    <source>
        <dbReference type="ARBA" id="ARBA00022989"/>
    </source>
</evidence>
<feature type="transmembrane region" description="Helical" evidence="7">
    <location>
        <begin position="47"/>
        <end position="67"/>
    </location>
</feature>
<name>A0A919YG74_9BACL</name>
<dbReference type="PANTHER" id="PTHR33452">
    <property type="entry name" value="OXIDOREDUCTASE CATD-RELATED"/>
    <property type="match status" value="1"/>
</dbReference>
<evidence type="ECO:0000256" key="2">
    <source>
        <dbReference type="ARBA" id="ARBA00006679"/>
    </source>
</evidence>
<feature type="transmembrane region" description="Helical" evidence="7">
    <location>
        <begin position="105"/>
        <end position="129"/>
    </location>
</feature>
<evidence type="ECO:0000256" key="3">
    <source>
        <dbReference type="ARBA" id="ARBA00022475"/>
    </source>
</evidence>
<dbReference type="Proteomes" id="UP000682811">
    <property type="component" value="Unassembled WGS sequence"/>
</dbReference>
<evidence type="ECO:0000256" key="7">
    <source>
        <dbReference type="SAM" id="Phobius"/>
    </source>
</evidence>
<evidence type="ECO:0000256" key="4">
    <source>
        <dbReference type="ARBA" id="ARBA00022692"/>
    </source>
</evidence>
<proteinExistence type="inferred from homology"/>
<evidence type="ECO:0000256" key="1">
    <source>
        <dbReference type="ARBA" id="ARBA00004651"/>
    </source>
</evidence>
<gene>
    <name evidence="8" type="primary">yfiD</name>
    <name evidence="8" type="ORF">J34TS1_34880</name>
</gene>
<keyword evidence="4 7" id="KW-0812">Transmembrane</keyword>
<evidence type="ECO:0000313" key="8">
    <source>
        <dbReference type="EMBL" id="GIO48723.1"/>
    </source>
</evidence>
<evidence type="ECO:0008006" key="10">
    <source>
        <dbReference type="Google" id="ProtNLM"/>
    </source>
</evidence>
<keyword evidence="6 7" id="KW-0472">Membrane</keyword>
<dbReference type="Pfam" id="PF07681">
    <property type="entry name" value="DoxX"/>
    <property type="match status" value="1"/>
</dbReference>
<protein>
    <recommendedName>
        <fullName evidence="10">DoxX family protein</fullName>
    </recommendedName>
</protein>